<sequence length="461" mass="52509">MFGQFRVRSLFPFYLFCCALIGLFVWGLWFGVNSDRDNVPALLNHLIPAGHCACQTALDFKCDTCLSCAAEAPTSSLNESRNYDPVYDAHNLSLSDAQCQGFFPGLFEDIHRAQKLWDTRGGVSMEDLDNIELADSMARAAIVDGQLYVKATRAHNDDHRRKILATLSAIHRALVTNPGTALPPTEFVFSVEDKLDDVAGPHHPLWILARKPDEESVWLMPDFGFWSWNNGHTDMPIGPYGLVVDRIVRREDNEFPWDEKEEKLVWRGKLSFAPKMRRGLLEAARGQPWGDVKEVDWHRKDNFMAMEDHCRYRYIAHVEGRSYSASLKYRQACKSVVIAHKLQFIQHHHYLLVSSGPDQNFVEVERDFSDLSEKMQILLDDPALSERIANNSIATFRDRYLTPAAEACYWRKLLDGWTSSSQNISKAINSSSITNEVLRFESFLLLDSPAMMDFSGTYTTA</sequence>
<gene>
    <name evidence="1" type="ORF">N8T08_001918</name>
</gene>
<proteinExistence type="predicted"/>
<reference evidence="1 2" key="1">
    <citation type="journal article" date="2023" name="ACS Omega">
        <title>Identification of the Neoaspergillic Acid Biosynthesis Gene Cluster by Establishing an In Vitro CRISPR-Ribonucleoprotein Genetic System in Aspergillus melleus.</title>
        <authorList>
            <person name="Yuan B."/>
            <person name="Grau M.F."/>
            <person name="Murata R.M."/>
            <person name="Torok T."/>
            <person name="Venkateswaran K."/>
            <person name="Stajich J.E."/>
            <person name="Wang C.C.C."/>
        </authorList>
    </citation>
    <scope>NUCLEOTIDE SEQUENCE [LARGE SCALE GENOMIC DNA]</scope>
    <source>
        <strain evidence="1 2">IMV 1140</strain>
    </source>
</reference>
<dbReference type="EMBL" id="JAOPJF010000013">
    <property type="protein sequence ID" value="KAK1147179.1"/>
    <property type="molecule type" value="Genomic_DNA"/>
</dbReference>
<evidence type="ECO:0000313" key="1">
    <source>
        <dbReference type="EMBL" id="KAK1147179.1"/>
    </source>
</evidence>
<accession>A0ACC3B970</accession>
<keyword evidence="2" id="KW-1185">Reference proteome</keyword>
<organism evidence="1 2">
    <name type="scientific">Aspergillus melleus</name>
    <dbReference type="NCBI Taxonomy" id="138277"/>
    <lineage>
        <taxon>Eukaryota</taxon>
        <taxon>Fungi</taxon>
        <taxon>Dikarya</taxon>
        <taxon>Ascomycota</taxon>
        <taxon>Pezizomycotina</taxon>
        <taxon>Eurotiomycetes</taxon>
        <taxon>Eurotiomycetidae</taxon>
        <taxon>Eurotiales</taxon>
        <taxon>Aspergillaceae</taxon>
        <taxon>Aspergillus</taxon>
        <taxon>Aspergillus subgen. Circumdati</taxon>
    </lineage>
</organism>
<protein>
    <submittedName>
        <fullName evidence="1">Uncharacterized protein</fullName>
    </submittedName>
</protein>
<name>A0ACC3B970_9EURO</name>
<evidence type="ECO:0000313" key="2">
    <source>
        <dbReference type="Proteomes" id="UP001177260"/>
    </source>
</evidence>
<dbReference type="Proteomes" id="UP001177260">
    <property type="component" value="Unassembled WGS sequence"/>
</dbReference>
<comment type="caution">
    <text evidence="1">The sequence shown here is derived from an EMBL/GenBank/DDBJ whole genome shotgun (WGS) entry which is preliminary data.</text>
</comment>